<name>A0ABY4JIJ7_9BACI</name>
<sequence length="436" mass="51572">MNRTEIMEEISDFLIIYLKDGKIGINSFIKKAQLNISQFEQLLMIHYLLRDDVKQFVRELPILIRNFKTSTRMTNETYMGEVRGQIHWSNTVKERLKINHLDHTIFSCNESIRSYDITENLVLKELLYTLYNILFFKIDTTRLENYSYFSEWKILKDIVEEMIRKNIYLSKVDSNHSKVTNRMIMKTLRHRNSLYNQAAKLLMDYREIMTRKIDKEVLEALITETFIFPEKEEVLFELFWVIQLIKNSTENARLRLIDGRNNLVASWETDGHLYQIYHNSTGSSNISFNISSEEVARDEHPFIMKKLSSMKDALRIAKTSLQSHFDVNTFWRGRPDIIVEVYTKGKGELLKIIIGEVKDTDRTEYAVTGLRELMDYMELIKDNHEGVYVKEKNEEMVEGKLFIGMIDVKDTMNERIKIHSMTNKNEKSLNVTVHLL</sequence>
<keyword evidence="2" id="KW-1185">Reference proteome</keyword>
<gene>
    <name evidence="1" type="ORF">MY490_18030</name>
</gene>
<protein>
    <submittedName>
        <fullName evidence="1">Uncharacterized protein</fullName>
    </submittedName>
</protein>
<accession>A0ABY4JIJ7</accession>
<dbReference type="RefSeq" id="WP_248266906.1">
    <property type="nucleotide sequence ID" value="NZ_CP096034.1"/>
</dbReference>
<dbReference type="Proteomes" id="UP000830639">
    <property type="component" value="Chromosome"/>
</dbReference>
<reference evidence="1 2" key="1">
    <citation type="submission" date="2022-04" db="EMBL/GenBank/DDBJ databases">
        <title>Mechanism of arsenic methylation and mitigation arsenic toxicity by Bacillus sp. LH14 from an Arsenic-Contaminated Paddy Soil.</title>
        <authorList>
            <person name="Wang D."/>
        </authorList>
    </citation>
    <scope>NUCLEOTIDE SEQUENCE [LARGE SCALE GENOMIC DNA]</scope>
    <source>
        <strain evidence="1 2">LH14</strain>
    </source>
</reference>
<organism evidence="1 2">
    <name type="scientific">Gottfriedia acidiceleris</name>
    <dbReference type="NCBI Taxonomy" id="371036"/>
    <lineage>
        <taxon>Bacteria</taxon>
        <taxon>Bacillati</taxon>
        <taxon>Bacillota</taxon>
        <taxon>Bacilli</taxon>
        <taxon>Bacillales</taxon>
        <taxon>Bacillaceae</taxon>
        <taxon>Gottfriedia</taxon>
    </lineage>
</organism>
<dbReference type="EMBL" id="CP096034">
    <property type="protein sequence ID" value="UPM53659.1"/>
    <property type="molecule type" value="Genomic_DNA"/>
</dbReference>
<evidence type="ECO:0000313" key="2">
    <source>
        <dbReference type="Proteomes" id="UP000830639"/>
    </source>
</evidence>
<evidence type="ECO:0000313" key="1">
    <source>
        <dbReference type="EMBL" id="UPM53659.1"/>
    </source>
</evidence>
<proteinExistence type="predicted"/>